<dbReference type="Gene3D" id="2.40.30.10">
    <property type="entry name" value="Translation factors"/>
    <property type="match status" value="1"/>
</dbReference>
<dbReference type="InterPro" id="IPR031157">
    <property type="entry name" value="G_TR_CS"/>
</dbReference>
<feature type="domain" description="Tr-type G" evidence="1">
    <location>
        <begin position="28"/>
        <end position="224"/>
    </location>
</feature>
<dbReference type="SUPFAM" id="SSF50447">
    <property type="entry name" value="Translation proteins"/>
    <property type="match status" value="1"/>
</dbReference>
<dbReference type="OrthoDB" id="364892at2759"/>
<dbReference type="RefSeq" id="XP_004832413.1">
    <property type="nucleotide sequence ID" value="XM_004832356.1"/>
</dbReference>
<dbReference type="AlphaFoldDB" id="L1LC89"/>
<accession>L1LC89</accession>
<dbReference type="GO" id="GO:1990904">
    <property type="term" value="C:ribonucleoprotein complex"/>
    <property type="evidence" value="ECO:0007669"/>
    <property type="project" value="TreeGrafter"/>
</dbReference>
<comment type="caution">
    <text evidence="2">The sequence shown here is derived from an EMBL/GenBank/DDBJ whole genome shotgun (WGS) entry which is preliminary data.</text>
</comment>
<keyword evidence="3" id="KW-1185">Reference proteome</keyword>
<proteinExistence type="predicted"/>
<dbReference type="PANTHER" id="PTHR42908:SF8">
    <property type="entry name" value="TR-TYPE G DOMAIN-CONTAINING PROTEIN"/>
    <property type="match status" value="1"/>
</dbReference>
<dbReference type="InterPro" id="IPR000795">
    <property type="entry name" value="T_Tr_GTP-bd_dom"/>
</dbReference>
<dbReference type="NCBIfam" id="TIGR00231">
    <property type="entry name" value="small_GTP"/>
    <property type="match status" value="1"/>
</dbReference>
<reference evidence="2 3" key="1">
    <citation type="journal article" date="2012" name="BMC Genomics">
        <title>Comparative genomic analysis and phylogenetic position of Theileria equi.</title>
        <authorList>
            <person name="Kappmeyer L.S."/>
            <person name="Thiagarajan M."/>
            <person name="Herndon D.R."/>
            <person name="Ramsay J.D."/>
            <person name="Caler E."/>
            <person name="Djikeng A."/>
            <person name="Gillespie J.J."/>
            <person name="Lau A.O."/>
            <person name="Roalson E.H."/>
            <person name="Silva J.C."/>
            <person name="Silva M.G."/>
            <person name="Suarez C.E."/>
            <person name="Ueti M.W."/>
            <person name="Nene V.M."/>
            <person name="Mealey R.H."/>
            <person name="Knowles D.P."/>
            <person name="Brayton K.A."/>
        </authorList>
    </citation>
    <scope>NUCLEOTIDE SEQUENCE [LARGE SCALE GENOMIC DNA]</scope>
    <source>
        <strain evidence="2 3">WA</strain>
    </source>
</reference>
<dbReference type="InterPro" id="IPR048876">
    <property type="entry name" value="BipA_C"/>
</dbReference>
<dbReference type="InterPro" id="IPR027417">
    <property type="entry name" value="P-loop_NTPase"/>
</dbReference>
<dbReference type="InterPro" id="IPR042116">
    <property type="entry name" value="TypA/BipA_C"/>
</dbReference>
<dbReference type="Proteomes" id="UP000031512">
    <property type="component" value="Unassembled WGS sequence"/>
</dbReference>
<dbReference type="Gene3D" id="3.40.50.300">
    <property type="entry name" value="P-loop containing nucleotide triphosphate hydrolases"/>
    <property type="match status" value="1"/>
</dbReference>
<dbReference type="GO" id="GO:0005525">
    <property type="term" value="F:GTP binding"/>
    <property type="evidence" value="ECO:0007669"/>
    <property type="project" value="InterPro"/>
</dbReference>
<dbReference type="PROSITE" id="PS51722">
    <property type="entry name" value="G_TR_2"/>
    <property type="match status" value="1"/>
</dbReference>
<dbReference type="eggNOG" id="KOG0462">
    <property type="taxonomic scope" value="Eukaryota"/>
</dbReference>
<dbReference type="VEuPathDB" id="PiroplasmaDB:BEWA_015200"/>
<name>L1LC89_THEEQ</name>
<organism evidence="2 3">
    <name type="scientific">Theileria equi strain WA</name>
    <dbReference type="NCBI Taxonomy" id="1537102"/>
    <lineage>
        <taxon>Eukaryota</taxon>
        <taxon>Sar</taxon>
        <taxon>Alveolata</taxon>
        <taxon>Apicomplexa</taxon>
        <taxon>Aconoidasida</taxon>
        <taxon>Piroplasmida</taxon>
        <taxon>Theileriidae</taxon>
        <taxon>Theileria</taxon>
    </lineage>
</organism>
<evidence type="ECO:0000313" key="3">
    <source>
        <dbReference type="Proteomes" id="UP000031512"/>
    </source>
</evidence>
<dbReference type="EMBL" id="ACOU01000004">
    <property type="protein sequence ID" value="EKX72961.1"/>
    <property type="molecule type" value="Genomic_DNA"/>
</dbReference>
<dbReference type="SUPFAM" id="SSF54980">
    <property type="entry name" value="EF-G C-terminal domain-like"/>
    <property type="match status" value="2"/>
</dbReference>
<dbReference type="Gene3D" id="3.30.70.240">
    <property type="match status" value="1"/>
</dbReference>
<dbReference type="InterPro" id="IPR009000">
    <property type="entry name" value="Transl_B-barrel_sf"/>
</dbReference>
<dbReference type="PRINTS" id="PR00315">
    <property type="entry name" value="ELONGATNFCT"/>
</dbReference>
<dbReference type="Pfam" id="PF00679">
    <property type="entry name" value="EFG_C"/>
    <property type="match status" value="1"/>
</dbReference>
<evidence type="ECO:0000313" key="2">
    <source>
        <dbReference type="EMBL" id="EKX72961.1"/>
    </source>
</evidence>
<dbReference type="InterPro" id="IPR000640">
    <property type="entry name" value="EFG_V-like"/>
</dbReference>
<dbReference type="Pfam" id="PF00009">
    <property type="entry name" value="GTP_EFTU"/>
    <property type="match status" value="1"/>
</dbReference>
<dbReference type="InterPro" id="IPR035647">
    <property type="entry name" value="EFG_III/V"/>
</dbReference>
<evidence type="ECO:0000259" key="1">
    <source>
        <dbReference type="PROSITE" id="PS51722"/>
    </source>
</evidence>
<gene>
    <name evidence="2" type="ORF">BEWA_015200</name>
</gene>
<dbReference type="InterPro" id="IPR005225">
    <property type="entry name" value="Small_GTP-bd"/>
</dbReference>
<dbReference type="KEGG" id="beq:BEWA_015200"/>
<dbReference type="Gene3D" id="2.40.50.250">
    <property type="entry name" value="bipa protein"/>
    <property type="match status" value="1"/>
</dbReference>
<dbReference type="GeneID" id="15802625"/>
<protein>
    <submittedName>
        <fullName evidence="2">GTP-binding protein typa/bipa, putative</fullName>
    </submittedName>
</protein>
<dbReference type="GO" id="GO:0003924">
    <property type="term" value="F:GTPase activity"/>
    <property type="evidence" value="ECO:0007669"/>
    <property type="project" value="InterPro"/>
</dbReference>
<dbReference type="Gene3D" id="3.30.70.870">
    <property type="entry name" value="Elongation Factor G (Translational Gtpase), domain 3"/>
    <property type="match status" value="1"/>
</dbReference>
<dbReference type="PANTHER" id="PTHR42908">
    <property type="entry name" value="TRANSLATION ELONGATION FACTOR-RELATED"/>
    <property type="match status" value="1"/>
</dbReference>
<dbReference type="Pfam" id="PF21018">
    <property type="entry name" value="BipA_C"/>
    <property type="match status" value="1"/>
</dbReference>
<sequence length="627" mass="69784">MYLYQSRILSHISKINFRSVYSSYRRFSNIRNVAVVAHVDHGKTTLVDEFLKCSGETISQTRTMDSHDLERERGITITSKVTRLNWNNNLLNIVDTPGHADFGGEVERILNIVDCICLLVDVVEGPKPQTGFVLRKALENPLMRAVVIVNKCDRECNKTKSDIENELFDLFVDSNASDDQLEFPILYASAKNSIVSTSFPLIPDQATDISYILKTLVETAPSPKLSDLDYFTFQVSLIDLEDGSILLTGKVYSGTISRGATLHVRDPLGNKRGQTIVKEIFIAKHAKRVKMTEPVRMGDIITIQCYKGVTPSVNDTVSSSTDFTPLKPVKVTDPVISVIVSANNGPLAGSDGKFLTTLDIGKRLKREALTNLALQVEESGDKTSFMLKGRGELQIGILLENMRREGYELLVSPLTAITFKNEDGFLVEAFQKLIAYVPSEFSPQIIEIMGSRNIELISYSEPEGGMEEYRTLEFHGSTTQMLGIMSVLRDITRGKGEFSVSTIDHRKVTQERYNHRQSGCLIASCSGTTTAFGLEPVMSKGTLFVSEGMSVYEGMVIGESGTDKDLYLNVIKSKPVTGMRNKGHEQTVKILCKILNVEQALAFINTDEQLELTPKRISIRKKVLSRY</sequence>
<dbReference type="GO" id="GO:0005829">
    <property type="term" value="C:cytosol"/>
    <property type="evidence" value="ECO:0007669"/>
    <property type="project" value="TreeGrafter"/>
</dbReference>
<dbReference type="SUPFAM" id="SSF52540">
    <property type="entry name" value="P-loop containing nucleoside triphosphate hydrolases"/>
    <property type="match status" value="1"/>
</dbReference>
<dbReference type="PROSITE" id="PS00301">
    <property type="entry name" value="G_TR_1"/>
    <property type="match status" value="1"/>
</dbReference>
<dbReference type="STRING" id="1537102.L1LC89"/>